<accession>J3MAT9</accession>
<dbReference type="OMA" id="YHIAVSC"/>
<evidence type="ECO:0000256" key="1">
    <source>
        <dbReference type="SAM" id="Phobius"/>
    </source>
</evidence>
<keyword evidence="1" id="KW-1133">Transmembrane helix</keyword>
<evidence type="ECO:0000313" key="3">
    <source>
        <dbReference type="Proteomes" id="UP000006038"/>
    </source>
</evidence>
<dbReference type="HOGENOM" id="CLU_097698_1_0_1"/>
<dbReference type="Gramene" id="OB06G11330.1">
    <property type="protein sequence ID" value="OB06G11330.1"/>
    <property type="gene ID" value="OB06G11330"/>
</dbReference>
<proteinExistence type="predicted"/>
<keyword evidence="1" id="KW-0812">Transmembrane</keyword>
<dbReference type="PANTHER" id="PTHR36480:SF9">
    <property type="entry name" value="OS06G0121700 PROTEIN"/>
    <property type="match status" value="1"/>
</dbReference>
<organism evidence="2">
    <name type="scientific">Oryza brachyantha</name>
    <name type="common">malo sina</name>
    <dbReference type="NCBI Taxonomy" id="4533"/>
    <lineage>
        <taxon>Eukaryota</taxon>
        <taxon>Viridiplantae</taxon>
        <taxon>Streptophyta</taxon>
        <taxon>Embryophyta</taxon>
        <taxon>Tracheophyta</taxon>
        <taxon>Spermatophyta</taxon>
        <taxon>Magnoliopsida</taxon>
        <taxon>Liliopsida</taxon>
        <taxon>Poales</taxon>
        <taxon>Poaceae</taxon>
        <taxon>BOP clade</taxon>
        <taxon>Oryzoideae</taxon>
        <taxon>Oryzeae</taxon>
        <taxon>Oryzinae</taxon>
        <taxon>Oryza</taxon>
    </lineage>
</organism>
<name>J3MAT9_ORYBR</name>
<evidence type="ECO:0000313" key="2">
    <source>
        <dbReference type="EnsemblPlants" id="OB06G11330.1"/>
    </source>
</evidence>
<dbReference type="PANTHER" id="PTHR36480">
    <property type="entry name" value="OS06G0118900 PROTEIN-RELATED"/>
    <property type="match status" value="1"/>
</dbReference>
<sequence>MSKPTTSPAASGSWGPKRHLLLLLAGTLAATFIVVAVSAILSPAAIDFSVVAATPPAYVNLTVAYANKTYGGHAGMYVNLTVAAGNPGWRAGVEYKSFDLALLYSGQGHIEYPRAIPTPQLGRPWVNEVNATSITAQPPRSATNITVPLFVGDDDWAKTMKGKQNHAVQLFLQLWAHVRFTIWVARTRVYKIAVLCELDNTLFNIGLNNTVVKCGASDLIFRAS</sequence>
<feature type="transmembrane region" description="Helical" evidence="1">
    <location>
        <begin position="20"/>
        <end position="41"/>
    </location>
</feature>
<reference evidence="2" key="1">
    <citation type="journal article" date="2013" name="Nat. Commun.">
        <title>Whole-genome sequencing of Oryza brachyantha reveals mechanisms underlying Oryza genome evolution.</title>
        <authorList>
            <person name="Chen J."/>
            <person name="Huang Q."/>
            <person name="Gao D."/>
            <person name="Wang J."/>
            <person name="Lang Y."/>
            <person name="Liu T."/>
            <person name="Li B."/>
            <person name="Bai Z."/>
            <person name="Luis Goicoechea J."/>
            <person name="Liang C."/>
            <person name="Chen C."/>
            <person name="Zhang W."/>
            <person name="Sun S."/>
            <person name="Liao Y."/>
            <person name="Zhang X."/>
            <person name="Yang L."/>
            <person name="Song C."/>
            <person name="Wang M."/>
            <person name="Shi J."/>
            <person name="Liu G."/>
            <person name="Liu J."/>
            <person name="Zhou H."/>
            <person name="Zhou W."/>
            <person name="Yu Q."/>
            <person name="An N."/>
            <person name="Chen Y."/>
            <person name="Cai Q."/>
            <person name="Wang B."/>
            <person name="Liu B."/>
            <person name="Min J."/>
            <person name="Huang Y."/>
            <person name="Wu H."/>
            <person name="Li Z."/>
            <person name="Zhang Y."/>
            <person name="Yin Y."/>
            <person name="Song W."/>
            <person name="Jiang J."/>
            <person name="Jackson S.A."/>
            <person name="Wing R.A."/>
            <person name="Wang J."/>
            <person name="Chen M."/>
        </authorList>
    </citation>
    <scope>NUCLEOTIDE SEQUENCE [LARGE SCALE GENOMIC DNA]</scope>
    <source>
        <strain evidence="2">cv. IRGC 101232</strain>
    </source>
</reference>
<keyword evidence="1" id="KW-0472">Membrane</keyword>
<dbReference type="Proteomes" id="UP000006038">
    <property type="component" value="Chromosome 6"/>
</dbReference>
<protein>
    <recommendedName>
        <fullName evidence="4">Late embryogenesis abundant protein LEA-2 subgroup domain-containing protein</fullName>
    </recommendedName>
</protein>
<dbReference type="EnsemblPlants" id="OB06G11330.1">
    <property type="protein sequence ID" value="OB06G11330.1"/>
    <property type="gene ID" value="OB06G11330"/>
</dbReference>
<evidence type="ECO:0008006" key="4">
    <source>
        <dbReference type="Google" id="ProtNLM"/>
    </source>
</evidence>
<reference evidence="2" key="2">
    <citation type="submission" date="2013-04" db="UniProtKB">
        <authorList>
            <consortium name="EnsemblPlants"/>
        </authorList>
    </citation>
    <scope>IDENTIFICATION</scope>
</reference>
<dbReference type="AlphaFoldDB" id="J3MAT9"/>
<keyword evidence="3" id="KW-1185">Reference proteome</keyword>